<dbReference type="Proteomes" id="UP001215151">
    <property type="component" value="Unassembled WGS sequence"/>
</dbReference>
<dbReference type="EMBL" id="JAPEVG010000090">
    <property type="protein sequence ID" value="KAJ8486829.1"/>
    <property type="molecule type" value="Genomic_DNA"/>
</dbReference>
<feature type="transmembrane region" description="Helical" evidence="1">
    <location>
        <begin position="28"/>
        <end position="50"/>
    </location>
</feature>
<dbReference type="Pfam" id="PF20152">
    <property type="entry name" value="DUF6534"/>
    <property type="match status" value="1"/>
</dbReference>
<evidence type="ECO:0000259" key="2">
    <source>
        <dbReference type="Pfam" id="PF20152"/>
    </source>
</evidence>
<organism evidence="3 4">
    <name type="scientific">Trametes cubensis</name>
    <dbReference type="NCBI Taxonomy" id="1111947"/>
    <lineage>
        <taxon>Eukaryota</taxon>
        <taxon>Fungi</taxon>
        <taxon>Dikarya</taxon>
        <taxon>Basidiomycota</taxon>
        <taxon>Agaricomycotina</taxon>
        <taxon>Agaricomycetes</taxon>
        <taxon>Polyporales</taxon>
        <taxon>Polyporaceae</taxon>
        <taxon>Trametes</taxon>
    </lineage>
</organism>
<sequence length="346" mass="38116">MAITSFVAHLQSVSDDEALPLPSLSGTVGTYALGTFVSLILYGVSCLQLYRYGRLYPSDSVYLKVLVVTLMLWETLHSVATMHSCYYYLVTNYFNPLALVNGVWSLNIQPVVSGTISLIAFIFFARRVSLIGPKSSVVALTAILLLLASNALTIVITTKAFRIENIQQFGEQTHGISSAFLALAASADYVLAAALIVVLIRDRANHTRASWIEVATTYILNTGLLTGTLQWLAAIMSLRFPSELYWATFGLITMKFRAITLFSVLNSRKTMSSRGITVFNDSTYTRSAIARAHRLTTVEQFNVPRDPREDGPPVINIKVAAETEIHGRSYASSILDIHEDMVKAEC</sequence>
<protein>
    <recommendedName>
        <fullName evidence="2">DUF6534 domain-containing protein</fullName>
    </recommendedName>
</protein>
<dbReference type="PANTHER" id="PTHR40465">
    <property type="entry name" value="CHROMOSOME 1, WHOLE GENOME SHOTGUN SEQUENCE"/>
    <property type="match status" value="1"/>
</dbReference>
<keyword evidence="1" id="KW-0472">Membrane</keyword>
<feature type="transmembrane region" description="Helical" evidence="1">
    <location>
        <begin position="62"/>
        <end position="90"/>
    </location>
</feature>
<name>A0AAD7TVJ9_9APHY</name>
<evidence type="ECO:0000256" key="1">
    <source>
        <dbReference type="SAM" id="Phobius"/>
    </source>
</evidence>
<dbReference type="AlphaFoldDB" id="A0AAD7TVJ9"/>
<dbReference type="InterPro" id="IPR045339">
    <property type="entry name" value="DUF6534"/>
</dbReference>
<comment type="caution">
    <text evidence="3">The sequence shown here is derived from an EMBL/GenBank/DDBJ whole genome shotgun (WGS) entry which is preliminary data.</text>
</comment>
<reference evidence="3" key="1">
    <citation type="submission" date="2022-11" db="EMBL/GenBank/DDBJ databases">
        <title>Genome Sequence of Cubamyces cubensis.</title>
        <authorList>
            <person name="Buettner E."/>
        </authorList>
    </citation>
    <scope>NUCLEOTIDE SEQUENCE</scope>
    <source>
        <strain evidence="3">MPL-01</strain>
    </source>
</reference>
<dbReference type="PANTHER" id="PTHR40465:SF1">
    <property type="entry name" value="DUF6534 DOMAIN-CONTAINING PROTEIN"/>
    <property type="match status" value="1"/>
</dbReference>
<feature type="domain" description="DUF6534" evidence="2">
    <location>
        <begin position="185"/>
        <end position="269"/>
    </location>
</feature>
<keyword evidence="4" id="KW-1185">Reference proteome</keyword>
<feature type="transmembrane region" description="Helical" evidence="1">
    <location>
        <begin position="244"/>
        <end position="265"/>
    </location>
</feature>
<feature type="transmembrane region" description="Helical" evidence="1">
    <location>
        <begin position="211"/>
        <end position="232"/>
    </location>
</feature>
<accession>A0AAD7TVJ9</accession>
<proteinExistence type="predicted"/>
<evidence type="ECO:0000313" key="3">
    <source>
        <dbReference type="EMBL" id="KAJ8486829.1"/>
    </source>
</evidence>
<feature type="transmembrane region" description="Helical" evidence="1">
    <location>
        <begin position="137"/>
        <end position="156"/>
    </location>
</feature>
<gene>
    <name evidence="3" type="ORF">ONZ51_g4590</name>
</gene>
<feature type="transmembrane region" description="Helical" evidence="1">
    <location>
        <begin position="102"/>
        <end position="125"/>
    </location>
</feature>
<feature type="transmembrane region" description="Helical" evidence="1">
    <location>
        <begin position="176"/>
        <end position="199"/>
    </location>
</feature>
<keyword evidence="1" id="KW-0812">Transmembrane</keyword>
<keyword evidence="1" id="KW-1133">Transmembrane helix</keyword>
<evidence type="ECO:0000313" key="4">
    <source>
        <dbReference type="Proteomes" id="UP001215151"/>
    </source>
</evidence>